<reference evidence="1" key="1">
    <citation type="submission" date="2014-09" db="EMBL/GenBank/DDBJ databases">
        <authorList>
            <person name="Magalhaes I.L.F."/>
            <person name="Oliveira U."/>
            <person name="Santos F.R."/>
            <person name="Vidigal T.H.D.A."/>
            <person name="Brescovit A.D."/>
            <person name="Santos A.J."/>
        </authorList>
    </citation>
    <scope>NUCLEOTIDE SEQUENCE</scope>
    <source>
        <tissue evidence="1">Shoot tissue taken approximately 20 cm above the soil surface</tissue>
    </source>
</reference>
<organism evidence="1">
    <name type="scientific">Arundo donax</name>
    <name type="common">Giant reed</name>
    <name type="synonym">Donax arundinaceus</name>
    <dbReference type="NCBI Taxonomy" id="35708"/>
    <lineage>
        <taxon>Eukaryota</taxon>
        <taxon>Viridiplantae</taxon>
        <taxon>Streptophyta</taxon>
        <taxon>Embryophyta</taxon>
        <taxon>Tracheophyta</taxon>
        <taxon>Spermatophyta</taxon>
        <taxon>Magnoliopsida</taxon>
        <taxon>Liliopsida</taxon>
        <taxon>Poales</taxon>
        <taxon>Poaceae</taxon>
        <taxon>PACMAD clade</taxon>
        <taxon>Arundinoideae</taxon>
        <taxon>Arundineae</taxon>
        <taxon>Arundo</taxon>
    </lineage>
</organism>
<sequence>MLCIQGYLSDPCSFSFFWDNWNRISVSLLAF</sequence>
<reference evidence="1" key="2">
    <citation type="journal article" date="2015" name="Data Brief">
        <title>Shoot transcriptome of the giant reed, Arundo donax.</title>
        <authorList>
            <person name="Barrero R.A."/>
            <person name="Guerrero F.D."/>
            <person name="Moolhuijzen P."/>
            <person name="Goolsby J.A."/>
            <person name="Tidwell J."/>
            <person name="Bellgard S.E."/>
            <person name="Bellgard M.I."/>
        </authorList>
    </citation>
    <scope>NUCLEOTIDE SEQUENCE</scope>
    <source>
        <tissue evidence="1">Shoot tissue taken approximately 20 cm above the soil surface</tissue>
    </source>
</reference>
<evidence type="ECO:0000313" key="1">
    <source>
        <dbReference type="EMBL" id="JAD62933.1"/>
    </source>
</evidence>
<dbReference type="EMBL" id="GBRH01234962">
    <property type="protein sequence ID" value="JAD62933.1"/>
    <property type="molecule type" value="Transcribed_RNA"/>
</dbReference>
<protein>
    <submittedName>
        <fullName evidence="1">Uncharacterized protein</fullName>
    </submittedName>
</protein>
<accession>A0A0A9BL81</accession>
<proteinExistence type="predicted"/>
<name>A0A0A9BL81_ARUDO</name>
<dbReference type="AlphaFoldDB" id="A0A0A9BL81"/>